<gene>
    <name evidence="8" type="ORF">BTA35_0201725</name>
</gene>
<evidence type="ECO:0000256" key="2">
    <source>
        <dbReference type="ARBA" id="ARBA00022475"/>
    </source>
</evidence>
<feature type="transmembrane region" description="Helical" evidence="6">
    <location>
        <begin position="40"/>
        <end position="65"/>
    </location>
</feature>
<dbReference type="GO" id="GO:0005886">
    <property type="term" value="C:plasma membrane"/>
    <property type="evidence" value="ECO:0007669"/>
    <property type="project" value="UniProtKB-SubCell"/>
</dbReference>
<dbReference type="GO" id="GO:0030420">
    <property type="term" value="P:establishment of competence for transformation"/>
    <property type="evidence" value="ECO:0007669"/>
    <property type="project" value="InterPro"/>
</dbReference>
<dbReference type="SUPFAM" id="SSF56281">
    <property type="entry name" value="Metallo-hydrolase/oxidoreductase"/>
    <property type="match status" value="1"/>
</dbReference>
<dbReference type="Proteomes" id="UP000190064">
    <property type="component" value="Unassembled WGS sequence"/>
</dbReference>
<dbReference type="InterPro" id="IPR035681">
    <property type="entry name" value="ComA-like_MBL"/>
</dbReference>
<feature type="transmembrane region" description="Helical" evidence="6">
    <location>
        <begin position="372"/>
        <end position="390"/>
    </location>
</feature>
<dbReference type="InterPro" id="IPR025405">
    <property type="entry name" value="DUF4131"/>
</dbReference>
<comment type="subcellular location">
    <subcellularLocation>
        <location evidence="1">Cell membrane</location>
        <topology evidence="1">Multi-pass membrane protein</topology>
    </subcellularLocation>
</comment>
<keyword evidence="9" id="KW-1185">Reference proteome</keyword>
<reference evidence="8" key="1">
    <citation type="submission" date="2017-02" db="EMBL/GenBank/DDBJ databases">
        <title>Draft Genome Sequence of the Salt Water Bacterium Oceanospirillum linum ATCC 11336.</title>
        <authorList>
            <person name="Trachtenberg A.M."/>
            <person name="Carney J.G."/>
            <person name="Linnane J.D."/>
            <person name="Rheaume B.A."/>
            <person name="Pitts N.L."/>
            <person name="Mykles D.L."/>
            <person name="Maclea K.S."/>
        </authorList>
    </citation>
    <scope>NUCLEOTIDE SEQUENCE [LARGE SCALE GENOMIC DNA]</scope>
    <source>
        <strain evidence="8">ATCC 11336</strain>
    </source>
</reference>
<evidence type="ECO:0000256" key="3">
    <source>
        <dbReference type="ARBA" id="ARBA00022692"/>
    </source>
</evidence>
<feature type="transmembrane region" description="Helical" evidence="6">
    <location>
        <begin position="455"/>
        <end position="473"/>
    </location>
</feature>
<dbReference type="Pfam" id="PF13567">
    <property type="entry name" value="DUF4131"/>
    <property type="match status" value="1"/>
</dbReference>
<dbReference type="InterPro" id="IPR052159">
    <property type="entry name" value="Competence_DNA_uptake"/>
</dbReference>
<feature type="transmembrane region" description="Helical" evidence="6">
    <location>
        <begin position="431"/>
        <end position="449"/>
    </location>
</feature>
<accession>A0A1T1HEJ2</accession>
<comment type="caution">
    <text evidence="8">The sequence shown here is derived from an EMBL/GenBank/DDBJ whole genome shotgun (WGS) entry which is preliminary data.</text>
</comment>
<evidence type="ECO:0000256" key="1">
    <source>
        <dbReference type="ARBA" id="ARBA00004651"/>
    </source>
</evidence>
<evidence type="ECO:0000256" key="4">
    <source>
        <dbReference type="ARBA" id="ARBA00022989"/>
    </source>
</evidence>
<dbReference type="PANTHER" id="PTHR30619">
    <property type="entry name" value="DNA INTERNALIZATION/COMPETENCE PROTEIN COMEC/REC2"/>
    <property type="match status" value="1"/>
</dbReference>
<keyword evidence="4 6" id="KW-1133">Transmembrane helix</keyword>
<evidence type="ECO:0000259" key="7">
    <source>
        <dbReference type="SMART" id="SM00849"/>
    </source>
</evidence>
<dbReference type="EMBL" id="MTSD02000001">
    <property type="protein sequence ID" value="OOV88269.1"/>
    <property type="molecule type" value="Genomic_DNA"/>
</dbReference>
<keyword evidence="2" id="KW-1003">Cell membrane</keyword>
<dbReference type="NCBIfam" id="TIGR00360">
    <property type="entry name" value="ComEC_N-term"/>
    <property type="match status" value="1"/>
</dbReference>
<dbReference type="Pfam" id="PF00753">
    <property type="entry name" value="Lactamase_B"/>
    <property type="match status" value="1"/>
</dbReference>
<feature type="transmembrane region" description="Helical" evidence="6">
    <location>
        <begin position="348"/>
        <end position="365"/>
    </location>
</feature>
<dbReference type="RefSeq" id="WP_077242695.1">
    <property type="nucleotide sequence ID" value="NZ_FXTS01000001.1"/>
</dbReference>
<keyword evidence="3 6" id="KW-0812">Transmembrane</keyword>
<name>A0A1T1HEJ2_OCELI</name>
<dbReference type="NCBIfam" id="TIGR00361">
    <property type="entry name" value="ComEC_Rec2"/>
    <property type="match status" value="1"/>
</dbReference>
<dbReference type="InterPro" id="IPR001279">
    <property type="entry name" value="Metallo-B-lactamas"/>
</dbReference>
<sequence>MWFIVVILGVLAGIVAFDWPPAEALLMLAFIALVLIRNRPALISVATGVGILAYLYTNVYLAVLLSQTLPQTLSGKDLLIQGRVEQVMRDSTDQQQLRFKVNWCQLVDETAERCTFQGSVVVNRYLHGLTEDRVSLFKARDGERWQFLVRLYPVRGLSNPGQSRYRIQQLGNGVMARGYIRSEQNSQRLSDANLWPQLLSQWRSVFSERADHQDLPLVSTLLTGDGRYLTDHHWQLLRATGTIHLVVVSGLHIGVLLGAGWFVLSLIRRVLPLDQYWQRVILLTAPVILLFPMLLIWPPGVAVARALLMALLVIFIRSRGFLLSPLRVLLFAVTLLLLYEPLYLLRPGFYYSVWAVFLLLIVISGGRHHGMFIRVQLVLMAGLLPVQSFWLNTPDLVSGLVNLVAIPLVSLLILPLALLQTILPVLPLESLLGMLEFLFWQCLLLGLELNWGTPVLGLGSGLLLVLLTLIWAFPAVPGRQGVSLVILSIGLYFVADIKHEKDRKEGFRVEVFDVGQGLAVRIRVADKQLIYDTGPSFRSGFQPVSLFLPPLLASEAAQIDLLVISHGDNDHAGGLSALTPFSEKILAGQPERLDKTALGSVKHVTDCHQGQLWQWEDTVFEVLYPPVSTEVLSAIVRSDNDRSCVLKVWSVSEPEKSILLTGDIGQQAESWLLASGQNLQAEWLVASHHGSTGGNSLAFLSAVRPKGVIYSAGFNNRYGHPAPEVQQRIAYLRSQESMGASEKIYREYNTADLGALFLKDDDLSGHWTLTANRELKPLRWRWQKLD</sequence>
<dbReference type="InterPro" id="IPR004797">
    <property type="entry name" value="Competence_ComEC/Rec2"/>
</dbReference>
<dbReference type="CDD" id="cd07731">
    <property type="entry name" value="ComA-like_MBL-fold"/>
    <property type="match status" value="1"/>
</dbReference>
<feature type="transmembrane region" description="Helical" evidence="6">
    <location>
        <begin position="396"/>
        <end position="419"/>
    </location>
</feature>
<feature type="domain" description="Metallo-beta-lactamase" evidence="7">
    <location>
        <begin position="516"/>
        <end position="714"/>
    </location>
</feature>
<dbReference type="AlphaFoldDB" id="A0A1T1HEJ2"/>
<dbReference type="SMART" id="SM00849">
    <property type="entry name" value="Lactamase_B"/>
    <property type="match status" value="1"/>
</dbReference>
<feature type="transmembrane region" description="Helical" evidence="6">
    <location>
        <begin position="243"/>
        <end position="267"/>
    </location>
</feature>
<evidence type="ECO:0000256" key="5">
    <source>
        <dbReference type="ARBA" id="ARBA00023136"/>
    </source>
</evidence>
<dbReference type="STRING" id="966.BTA35_0201725"/>
<organism evidence="8 9">
    <name type="scientific">Oceanospirillum linum</name>
    <dbReference type="NCBI Taxonomy" id="966"/>
    <lineage>
        <taxon>Bacteria</taxon>
        <taxon>Pseudomonadati</taxon>
        <taxon>Pseudomonadota</taxon>
        <taxon>Gammaproteobacteria</taxon>
        <taxon>Oceanospirillales</taxon>
        <taxon>Oceanospirillaceae</taxon>
        <taxon>Oceanospirillum</taxon>
    </lineage>
</organism>
<feature type="transmembrane region" description="Helical" evidence="6">
    <location>
        <begin position="321"/>
        <end position="342"/>
    </location>
</feature>
<keyword evidence="5 6" id="KW-0472">Membrane</keyword>
<proteinExistence type="predicted"/>
<dbReference type="PANTHER" id="PTHR30619:SF1">
    <property type="entry name" value="RECOMBINATION PROTEIN 2"/>
    <property type="match status" value="1"/>
</dbReference>
<evidence type="ECO:0000256" key="6">
    <source>
        <dbReference type="SAM" id="Phobius"/>
    </source>
</evidence>
<protein>
    <submittedName>
        <fullName evidence="8">DNA internalization-related competence protein ComEC/Rec2</fullName>
    </submittedName>
</protein>
<evidence type="ECO:0000313" key="9">
    <source>
        <dbReference type="Proteomes" id="UP000190064"/>
    </source>
</evidence>
<dbReference type="InterPro" id="IPR004477">
    <property type="entry name" value="ComEC_N"/>
</dbReference>
<feature type="transmembrane region" description="Helical" evidence="6">
    <location>
        <begin position="287"/>
        <end position="314"/>
    </location>
</feature>
<dbReference type="InterPro" id="IPR036866">
    <property type="entry name" value="RibonucZ/Hydroxyglut_hydro"/>
</dbReference>
<dbReference type="Pfam" id="PF03772">
    <property type="entry name" value="Competence"/>
    <property type="match status" value="1"/>
</dbReference>
<evidence type="ECO:0000313" key="8">
    <source>
        <dbReference type="EMBL" id="OOV88269.1"/>
    </source>
</evidence>
<dbReference type="Gene3D" id="3.60.15.10">
    <property type="entry name" value="Ribonuclease Z/Hydroxyacylglutathione hydrolase-like"/>
    <property type="match status" value="1"/>
</dbReference>